<dbReference type="PROSITE" id="PS50930">
    <property type="entry name" value="HTH_LYTTR"/>
    <property type="match status" value="1"/>
</dbReference>
<dbReference type="Gene3D" id="3.40.50.2300">
    <property type="match status" value="1"/>
</dbReference>
<evidence type="ECO:0000256" key="1">
    <source>
        <dbReference type="ARBA" id="ARBA00023012"/>
    </source>
</evidence>
<dbReference type="PANTHER" id="PTHR37299:SF1">
    <property type="entry name" value="STAGE 0 SPORULATION PROTEIN A HOMOLOG"/>
    <property type="match status" value="1"/>
</dbReference>
<feature type="modified residue" description="4-aspartylphosphate" evidence="2">
    <location>
        <position position="53"/>
    </location>
</feature>
<reference evidence="5 6" key="1">
    <citation type="submission" date="2019-06" db="EMBL/GenBank/DDBJ databases">
        <title>Draft genome of Aliikangiella marina GYP-15.</title>
        <authorList>
            <person name="Wang G."/>
        </authorList>
    </citation>
    <scope>NUCLEOTIDE SEQUENCE [LARGE SCALE GENOMIC DNA]</scope>
    <source>
        <strain evidence="5 6">GYP-15</strain>
    </source>
</reference>
<dbReference type="InterPro" id="IPR007492">
    <property type="entry name" value="LytTR_DNA-bd_dom"/>
</dbReference>
<dbReference type="SUPFAM" id="SSF52172">
    <property type="entry name" value="CheY-like"/>
    <property type="match status" value="1"/>
</dbReference>
<dbReference type="InterPro" id="IPR001789">
    <property type="entry name" value="Sig_transdc_resp-reg_receiver"/>
</dbReference>
<organism evidence="5 6">
    <name type="scientific">Aliikangiella marina</name>
    <dbReference type="NCBI Taxonomy" id="1712262"/>
    <lineage>
        <taxon>Bacteria</taxon>
        <taxon>Pseudomonadati</taxon>
        <taxon>Pseudomonadota</taxon>
        <taxon>Gammaproteobacteria</taxon>
        <taxon>Oceanospirillales</taxon>
        <taxon>Pleioneaceae</taxon>
        <taxon>Aliikangiella</taxon>
    </lineage>
</organism>
<evidence type="ECO:0000313" key="6">
    <source>
        <dbReference type="Proteomes" id="UP000317839"/>
    </source>
</evidence>
<protein>
    <submittedName>
        <fullName evidence="5">Response regulator transcription factor</fullName>
    </submittedName>
</protein>
<keyword evidence="6" id="KW-1185">Reference proteome</keyword>
<evidence type="ECO:0000313" key="5">
    <source>
        <dbReference type="EMBL" id="TQV72138.1"/>
    </source>
</evidence>
<dbReference type="GO" id="GO:0000156">
    <property type="term" value="F:phosphorelay response regulator activity"/>
    <property type="evidence" value="ECO:0007669"/>
    <property type="project" value="InterPro"/>
</dbReference>
<name>A0A545T4N3_9GAMM</name>
<keyword evidence="1" id="KW-0902">Two-component regulatory system</keyword>
<dbReference type="PANTHER" id="PTHR37299">
    <property type="entry name" value="TRANSCRIPTIONAL REGULATOR-RELATED"/>
    <property type="match status" value="1"/>
</dbReference>
<proteinExistence type="predicted"/>
<dbReference type="Pfam" id="PF04397">
    <property type="entry name" value="LytTR"/>
    <property type="match status" value="1"/>
</dbReference>
<feature type="domain" description="HTH LytTR-type" evidence="4">
    <location>
        <begin position="136"/>
        <end position="240"/>
    </location>
</feature>
<dbReference type="EMBL" id="VIKR01000005">
    <property type="protein sequence ID" value="TQV72138.1"/>
    <property type="molecule type" value="Genomic_DNA"/>
</dbReference>
<dbReference type="InterPro" id="IPR046947">
    <property type="entry name" value="LytR-like"/>
</dbReference>
<dbReference type="InterPro" id="IPR011006">
    <property type="entry name" value="CheY-like_superfamily"/>
</dbReference>
<dbReference type="RefSeq" id="WP_142943468.1">
    <property type="nucleotide sequence ID" value="NZ_VIKR01000005.1"/>
</dbReference>
<evidence type="ECO:0000259" key="4">
    <source>
        <dbReference type="PROSITE" id="PS50930"/>
    </source>
</evidence>
<dbReference type="OrthoDB" id="236568at2"/>
<sequence length="241" mass="27175">MKVLVVDDEPLAQQRLEQLLAQMSRVETILKANNGQQAIEVCQTEKPDLVLLDIRMPGIDGLETAQHLSQMEKSPAIIFTTAYDEYALDAFKVNAVDYLLKPVRQEKLAESIERASQLNRIQLQAIKSQPEGRTNITAKISGNIKLIPIADIFYFQADQKYVTVKHVNGETIIEDTLKELQAEFEADFIRVHRNALVAKKYITGIHKNAAGHNFVTMNDCDSMVEISRRHLSGVKKLITSM</sequence>
<dbReference type="AlphaFoldDB" id="A0A545T4N3"/>
<dbReference type="Proteomes" id="UP000317839">
    <property type="component" value="Unassembled WGS sequence"/>
</dbReference>
<dbReference type="SMART" id="SM00448">
    <property type="entry name" value="REC"/>
    <property type="match status" value="1"/>
</dbReference>
<evidence type="ECO:0000256" key="2">
    <source>
        <dbReference type="PROSITE-ProRule" id="PRU00169"/>
    </source>
</evidence>
<feature type="domain" description="Response regulatory" evidence="3">
    <location>
        <begin position="2"/>
        <end position="116"/>
    </location>
</feature>
<dbReference type="Gene3D" id="2.40.50.1020">
    <property type="entry name" value="LytTr DNA-binding domain"/>
    <property type="match status" value="1"/>
</dbReference>
<dbReference type="GO" id="GO:0003677">
    <property type="term" value="F:DNA binding"/>
    <property type="evidence" value="ECO:0007669"/>
    <property type="project" value="InterPro"/>
</dbReference>
<gene>
    <name evidence="5" type="ORF">FLL45_18125</name>
</gene>
<keyword evidence="2" id="KW-0597">Phosphoprotein</keyword>
<accession>A0A545T4N3</accession>
<dbReference type="PROSITE" id="PS50110">
    <property type="entry name" value="RESPONSE_REGULATORY"/>
    <property type="match status" value="1"/>
</dbReference>
<comment type="caution">
    <text evidence="5">The sequence shown here is derived from an EMBL/GenBank/DDBJ whole genome shotgun (WGS) entry which is preliminary data.</text>
</comment>
<evidence type="ECO:0000259" key="3">
    <source>
        <dbReference type="PROSITE" id="PS50110"/>
    </source>
</evidence>
<dbReference type="CDD" id="cd17532">
    <property type="entry name" value="REC_LytTR_AlgR-like"/>
    <property type="match status" value="1"/>
</dbReference>
<dbReference type="SMART" id="SM00850">
    <property type="entry name" value="LytTR"/>
    <property type="match status" value="1"/>
</dbReference>
<dbReference type="Pfam" id="PF00072">
    <property type="entry name" value="Response_reg"/>
    <property type="match status" value="1"/>
</dbReference>